<dbReference type="EMBL" id="VCGU01000005">
    <property type="protein sequence ID" value="TRY75832.1"/>
    <property type="molecule type" value="Genomic_DNA"/>
</dbReference>
<keyword evidence="4" id="KW-1185">Reference proteome</keyword>
<organism evidence="3 4">
    <name type="scientific">Tigriopus californicus</name>
    <name type="common">Marine copepod</name>
    <dbReference type="NCBI Taxonomy" id="6832"/>
    <lineage>
        <taxon>Eukaryota</taxon>
        <taxon>Metazoa</taxon>
        <taxon>Ecdysozoa</taxon>
        <taxon>Arthropoda</taxon>
        <taxon>Crustacea</taxon>
        <taxon>Multicrustacea</taxon>
        <taxon>Hexanauplia</taxon>
        <taxon>Copepoda</taxon>
        <taxon>Harpacticoida</taxon>
        <taxon>Harpacticidae</taxon>
        <taxon>Tigriopus</taxon>
    </lineage>
</organism>
<protein>
    <recommendedName>
        <fullName evidence="5">Neuroguidin</fullName>
    </recommendedName>
</protein>
<sequence>MVVQAMSEPGVAADLPAHRALLAEVRPVADKTQVLARCLRETLQSKPANPAEGLSFLTLKNLLMTQYLANLTQVMRWKSAGRALAGQAPVEQLVTLRTVLEKMRPIEQKLKYQIDKALKVAESGRIQTDDPLHFKPDPRALMSKLAQADPSTSDEEADPAAAPRSAKYVVPKHVPAFFDGGQNPADGEPDQAQRRARKSVLSRGLIEDLKRQHLDTPEEIHEREDVMRQRHIHAMKERVRYEEDNFMRLPVPKRMKHARGQMNTIGNIGDEVTGFGGGDDSRDRKGSGSRKGGKSFKKGAAKKKFRR</sequence>
<dbReference type="Proteomes" id="UP000318571">
    <property type="component" value="Chromosome 2"/>
</dbReference>
<evidence type="ECO:0000313" key="3">
    <source>
        <dbReference type="EMBL" id="TRY75832.1"/>
    </source>
</evidence>
<evidence type="ECO:0000313" key="4">
    <source>
        <dbReference type="Proteomes" id="UP000318571"/>
    </source>
</evidence>
<dbReference type="PANTHER" id="PTHR13237:SF9">
    <property type="entry name" value="NEUROGUIDIN"/>
    <property type="match status" value="1"/>
</dbReference>
<evidence type="ECO:0008006" key="5">
    <source>
        <dbReference type="Google" id="ProtNLM"/>
    </source>
</evidence>
<name>A0A553PDS6_TIGCA</name>
<proteinExistence type="inferred from homology"/>
<dbReference type="PANTHER" id="PTHR13237">
    <property type="entry name" value="SOMETHING ABOUT SILENCING PROTEIN 10-RELATED"/>
    <property type="match status" value="1"/>
</dbReference>
<dbReference type="GO" id="GO:0032040">
    <property type="term" value="C:small-subunit processome"/>
    <property type="evidence" value="ECO:0007669"/>
    <property type="project" value="TreeGrafter"/>
</dbReference>
<evidence type="ECO:0000256" key="1">
    <source>
        <dbReference type="ARBA" id="ARBA00010979"/>
    </source>
</evidence>
<comment type="caution">
    <text evidence="3">The sequence shown here is derived from an EMBL/GenBank/DDBJ whole genome shotgun (WGS) entry which is preliminary data.</text>
</comment>
<accession>A0A553PDS6</accession>
<dbReference type="OMA" id="PVHYNET"/>
<dbReference type="AlphaFoldDB" id="A0A553PDS6"/>
<dbReference type="OrthoDB" id="203440at2759"/>
<dbReference type="InterPro" id="IPR007146">
    <property type="entry name" value="Sas10/Utp3/C1D"/>
</dbReference>
<feature type="region of interest" description="Disordered" evidence="2">
    <location>
        <begin position="145"/>
        <end position="200"/>
    </location>
</feature>
<feature type="region of interest" description="Disordered" evidence="2">
    <location>
        <begin position="265"/>
        <end position="307"/>
    </location>
</feature>
<feature type="compositionally biased region" description="Basic residues" evidence="2">
    <location>
        <begin position="287"/>
        <end position="307"/>
    </location>
</feature>
<dbReference type="Pfam" id="PF04000">
    <property type="entry name" value="Sas10_Utp3"/>
    <property type="match status" value="1"/>
</dbReference>
<comment type="similarity">
    <text evidence="1">Belongs to the SAS10 family.</text>
</comment>
<dbReference type="GO" id="GO:0000462">
    <property type="term" value="P:maturation of SSU-rRNA from tricistronic rRNA transcript (SSU-rRNA, 5.8S rRNA, LSU-rRNA)"/>
    <property type="evidence" value="ECO:0007669"/>
    <property type="project" value="TreeGrafter"/>
</dbReference>
<dbReference type="STRING" id="6832.A0A553PDS6"/>
<gene>
    <name evidence="3" type="ORF">TCAL_08565</name>
</gene>
<evidence type="ECO:0000256" key="2">
    <source>
        <dbReference type="SAM" id="MobiDB-lite"/>
    </source>
</evidence>
<reference evidence="3 4" key="1">
    <citation type="journal article" date="2018" name="Nat. Ecol. Evol.">
        <title>Genomic signatures of mitonuclear coevolution across populations of Tigriopus californicus.</title>
        <authorList>
            <person name="Barreto F.S."/>
            <person name="Watson E.T."/>
            <person name="Lima T.G."/>
            <person name="Willett C.S."/>
            <person name="Edmands S."/>
            <person name="Li W."/>
            <person name="Burton R.S."/>
        </authorList>
    </citation>
    <scope>NUCLEOTIDE SEQUENCE [LARGE SCALE GENOMIC DNA]</scope>
    <source>
        <strain evidence="3 4">San Diego</strain>
    </source>
</reference>